<dbReference type="Proteomes" id="UP000473278">
    <property type="component" value="Unassembled WGS sequence"/>
</dbReference>
<feature type="signal peptide" evidence="1">
    <location>
        <begin position="1"/>
        <end position="29"/>
    </location>
</feature>
<organism evidence="3 4">
    <name type="scientific">Halalkalibaculum roseum</name>
    <dbReference type="NCBI Taxonomy" id="2709311"/>
    <lineage>
        <taxon>Bacteria</taxon>
        <taxon>Pseudomonadati</taxon>
        <taxon>Balneolota</taxon>
        <taxon>Balneolia</taxon>
        <taxon>Balneolales</taxon>
        <taxon>Balneolaceae</taxon>
        <taxon>Halalkalibaculum</taxon>
    </lineage>
</organism>
<dbReference type="PANTHER" id="PTHR34606:SF15">
    <property type="entry name" value="BON DOMAIN-CONTAINING PROTEIN"/>
    <property type="match status" value="1"/>
</dbReference>
<comment type="caution">
    <text evidence="3">The sequence shown here is derived from an EMBL/GenBank/DDBJ whole genome shotgun (WGS) entry which is preliminary data.</text>
</comment>
<dbReference type="PROSITE" id="PS50914">
    <property type="entry name" value="BON"/>
    <property type="match status" value="5"/>
</dbReference>
<feature type="domain" description="BON" evidence="2">
    <location>
        <begin position="348"/>
        <end position="416"/>
    </location>
</feature>
<keyword evidence="1" id="KW-0732">Signal</keyword>
<feature type="domain" description="BON" evidence="2">
    <location>
        <begin position="185"/>
        <end position="253"/>
    </location>
</feature>
<dbReference type="PANTHER" id="PTHR34606">
    <property type="entry name" value="BON DOMAIN-CONTAINING PROTEIN"/>
    <property type="match status" value="1"/>
</dbReference>
<feature type="chain" id="PRO_5026717799" evidence="1">
    <location>
        <begin position="30"/>
        <end position="418"/>
    </location>
</feature>
<evidence type="ECO:0000313" key="4">
    <source>
        <dbReference type="Proteomes" id="UP000473278"/>
    </source>
</evidence>
<dbReference type="InterPro" id="IPR051686">
    <property type="entry name" value="Lipoprotein_DolP"/>
</dbReference>
<dbReference type="Pfam" id="PF04972">
    <property type="entry name" value="BON"/>
    <property type="match status" value="5"/>
</dbReference>
<feature type="domain" description="BON" evidence="2">
    <location>
        <begin position="112"/>
        <end position="180"/>
    </location>
</feature>
<proteinExistence type="predicted"/>
<protein>
    <submittedName>
        <fullName evidence="3">BON domain-containing protein</fullName>
    </submittedName>
</protein>
<reference evidence="3 4" key="1">
    <citation type="submission" date="2020-02" db="EMBL/GenBank/DDBJ databases">
        <title>Balneolaceae bacterium YR4-1, complete genome.</title>
        <authorList>
            <person name="Li Y."/>
            <person name="Wu S."/>
        </authorList>
    </citation>
    <scope>NUCLEOTIDE SEQUENCE [LARGE SCALE GENOMIC DNA]</scope>
    <source>
        <strain evidence="3 4">YR4-1</strain>
    </source>
</reference>
<keyword evidence="4" id="KW-1185">Reference proteome</keyword>
<evidence type="ECO:0000313" key="3">
    <source>
        <dbReference type="EMBL" id="NGP75400.1"/>
    </source>
</evidence>
<dbReference type="AlphaFoldDB" id="A0A6M1SRF5"/>
<dbReference type="InterPro" id="IPR007055">
    <property type="entry name" value="BON_dom"/>
</dbReference>
<gene>
    <name evidence="3" type="ORF">G3570_02060</name>
</gene>
<evidence type="ECO:0000259" key="2">
    <source>
        <dbReference type="PROSITE" id="PS50914"/>
    </source>
</evidence>
<dbReference type="InterPro" id="IPR014004">
    <property type="entry name" value="Transpt-assoc_nodulatn_dom_bac"/>
</dbReference>
<feature type="domain" description="BON" evidence="2">
    <location>
        <begin position="41"/>
        <end position="109"/>
    </location>
</feature>
<evidence type="ECO:0000256" key="1">
    <source>
        <dbReference type="SAM" id="SignalP"/>
    </source>
</evidence>
<accession>A0A6M1SRF5</accession>
<sequence length="418" mass="44832">MKTKKNYSNSLLFKSLLILVIAIFTITGCQESTNDTVEVTSDADITEAVNAQFATSEAVPAENIEVNTSEGVVTLTGSTTNLLAKRKATTLAQNVHGVLSVVNNVKVSGVRPDGAIETDVTQALSTDPATEALEISVDVQNGLVRLTGAVDSWQEKQLAAAITAGVKGVKEINNTILVQPDSNRSDEDIKQEVEETLMMNSEVRGNQISVAVDSNRVTLSGSIGSAYEKQLAMDFSHVVGVDSVVADELEVQPEIQSDMLESDQLDVLTDEQIVNAIKRAFTYDPRVPEDMVDVTIEDDIAILTGTVNNLNSKLAADSDARHTAGVRDVENNIEVQKKVVVTPEVAVSDDAIQNRVNLAVQRDPYLESTNLTIAVVDGIVVLEGTVNSVFKKNQAEEVARDVKGVLAINNNIEVTQGS</sequence>
<dbReference type="PROSITE" id="PS51257">
    <property type="entry name" value="PROKAR_LIPOPROTEIN"/>
    <property type="match status" value="1"/>
</dbReference>
<feature type="domain" description="BON" evidence="2">
    <location>
        <begin position="269"/>
        <end position="337"/>
    </location>
</feature>
<dbReference type="SMART" id="SM00749">
    <property type="entry name" value="BON"/>
    <property type="match status" value="5"/>
</dbReference>
<dbReference type="RefSeq" id="WP_165138673.1">
    <property type="nucleotide sequence ID" value="NZ_JAALLT010000001.1"/>
</dbReference>
<name>A0A6M1SRF5_9BACT</name>
<dbReference type="Gene3D" id="3.30.1340.30">
    <property type="match status" value="5"/>
</dbReference>
<dbReference type="EMBL" id="JAALLT010000001">
    <property type="protein sequence ID" value="NGP75400.1"/>
    <property type="molecule type" value="Genomic_DNA"/>
</dbReference>